<dbReference type="EMBL" id="JAEMHM010000002">
    <property type="protein sequence ID" value="MBJ6723712.1"/>
    <property type="molecule type" value="Genomic_DNA"/>
</dbReference>
<feature type="compositionally biased region" description="Basic and acidic residues" evidence="1">
    <location>
        <begin position="87"/>
        <end position="111"/>
    </location>
</feature>
<dbReference type="AlphaFoldDB" id="A0A8J7LXT6"/>
<evidence type="ECO:0000313" key="4">
    <source>
        <dbReference type="Proteomes" id="UP000636888"/>
    </source>
</evidence>
<dbReference type="PANTHER" id="PTHR35792:SF2">
    <property type="entry name" value="GENERAL STRESS PROTEIN"/>
    <property type="match status" value="1"/>
</dbReference>
<dbReference type="InterPro" id="IPR052928">
    <property type="entry name" value="Desiccation-related_membrane"/>
</dbReference>
<comment type="caution">
    <text evidence="3">The sequence shown here is derived from an EMBL/GenBank/DDBJ whole genome shotgun (WGS) entry which is preliminary data.</text>
</comment>
<keyword evidence="2" id="KW-0472">Membrane</keyword>
<evidence type="ECO:0000256" key="2">
    <source>
        <dbReference type="SAM" id="Phobius"/>
    </source>
</evidence>
<reference evidence="3" key="1">
    <citation type="submission" date="2020-12" db="EMBL/GenBank/DDBJ databases">
        <title>Geomonas sp. Red875, isolated from river sediment.</title>
        <authorList>
            <person name="Xu Z."/>
            <person name="Zhang Z."/>
            <person name="Masuda Y."/>
            <person name="Itoh H."/>
            <person name="Senoo K."/>
        </authorList>
    </citation>
    <scope>NUCLEOTIDE SEQUENCE</scope>
    <source>
        <strain evidence="3">Red875</strain>
    </source>
</reference>
<keyword evidence="2" id="KW-0812">Transmembrane</keyword>
<keyword evidence="4" id="KW-1185">Reference proteome</keyword>
<organism evidence="3 4">
    <name type="scientific">Geomesophilobacter sediminis</name>
    <dbReference type="NCBI Taxonomy" id="2798584"/>
    <lineage>
        <taxon>Bacteria</taxon>
        <taxon>Pseudomonadati</taxon>
        <taxon>Thermodesulfobacteriota</taxon>
        <taxon>Desulfuromonadia</taxon>
        <taxon>Geobacterales</taxon>
        <taxon>Geobacteraceae</taxon>
        <taxon>Geomesophilobacter</taxon>
    </lineage>
</organism>
<feature type="compositionally biased region" description="Basic and acidic residues" evidence="1">
    <location>
        <begin position="68"/>
        <end position="79"/>
    </location>
</feature>
<proteinExistence type="predicted"/>
<keyword evidence="2" id="KW-1133">Transmembrane helix</keyword>
<evidence type="ECO:0000313" key="3">
    <source>
        <dbReference type="EMBL" id="MBJ6723712.1"/>
    </source>
</evidence>
<dbReference type="Pfam" id="PF12732">
    <property type="entry name" value="YtxH"/>
    <property type="match status" value="1"/>
</dbReference>
<dbReference type="PANTHER" id="PTHR35792">
    <property type="entry name" value="GENERAL STRESS PROTEIN"/>
    <property type="match status" value="1"/>
</dbReference>
<feature type="transmembrane region" description="Helical" evidence="2">
    <location>
        <begin position="12"/>
        <end position="30"/>
    </location>
</feature>
<evidence type="ECO:0000256" key="1">
    <source>
        <dbReference type="SAM" id="MobiDB-lite"/>
    </source>
</evidence>
<accession>A0A8J7LXT6</accession>
<gene>
    <name evidence="3" type="ORF">JFN93_03220</name>
</gene>
<dbReference type="InterPro" id="IPR024623">
    <property type="entry name" value="YtxH"/>
</dbReference>
<feature type="region of interest" description="Disordered" evidence="1">
    <location>
        <begin position="66"/>
        <end position="111"/>
    </location>
</feature>
<protein>
    <submittedName>
        <fullName evidence="3">YtxH domain-containing protein</fullName>
    </submittedName>
</protein>
<sequence>MGYLKKKNKGLLYSFLAGTAVGTGITLLTAPKSGRELRGQISDMADDSFTKVKDYASDAQNKLSETYESGKRALSEKRMAMTSAMRRGKEAISEERERQRSEFGHEEGTPM</sequence>
<name>A0A8J7LXT6_9BACT</name>
<dbReference type="RefSeq" id="WP_199382547.1">
    <property type="nucleotide sequence ID" value="NZ_JAEMHM010000002.1"/>
</dbReference>
<dbReference type="Proteomes" id="UP000636888">
    <property type="component" value="Unassembled WGS sequence"/>
</dbReference>